<feature type="domain" description="HTH araC/xylS-type" evidence="5">
    <location>
        <begin position="723"/>
        <end position="820"/>
    </location>
</feature>
<dbReference type="InterPro" id="IPR018060">
    <property type="entry name" value="HTH_AraC"/>
</dbReference>
<evidence type="ECO:0000256" key="3">
    <source>
        <dbReference type="ARBA" id="ARBA00023163"/>
    </source>
</evidence>
<keyword evidence="1" id="KW-0805">Transcription regulation</keyword>
<keyword evidence="4" id="KW-1133">Transmembrane helix</keyword>
<accession>A0A7X3IFZ5</accession>
<dbReference type="PANTHER" id="PTHR43280:SF2">
    <property type="entry name" value="HTH-TYPE TRANSCRIPTIONAL REGULATOR EXSA"/>
    <property type="match status" value="1"/>
</dbReference>
<dbReference type="SUPFAM" id="SSF46689">
    <property type="entry name" value="Homeodomain-like"/>
    <property type="match status" value="2"/>
</dbReference>
<dbReference type="PANTHER" id="PTHR43280">
    <property type="entry name" value="ARAC-FAMILY TRANSCRIPTIONAL REGULATOR"/>
    <property type="match status" value="1"/>
</dbReference>
<dbReference type="InterPro" id="IPR009057">
    <property type="entry name" value="Homeodomain-like_sf"/>
</dbReference>
<gene>
    <name evidence="6" type="ORF">GRF59_03900</name>
</gene>
<evidence type="ECO:0000259" key="5">
    <source>
        <dbReference type="PROSITE" id="PS01124"/>
    </source>
</evidence>
<dbReference type="AlphaFoldDB" id="A0A7X3IFZ5"/>
<dbReference type="GO" id="GO:0043565">
    <property type="term" value="F:sequence-specific DNA binding"/>
    <property type="evidence" value="ECO:0007669"/>
    <property type="project" value="InterPro"/>
</dbReference>
<evidence type="ECO:0000313" key="7">
    <source>
        <dbReference type="Proteomes" id="UP000460318"/>
    </source>
</evidence>
<comment type="caution">
    <text evidence="6">The sequence shown here is derived from an EMBL/GenBank/DDBJ whole genome shotgun (WGS) entry which is preliminary data.</text>
</comment>
<feature type="transmembrane region" description="Helical" evidence="4">
    <location>
        <begin position="74"/>
        <end position="93"/>
    </location>
</feature>
<evidence type="ECO:0000256" key="1">
    <source>
        <dbReference type="ARBA" id="ARBA00023015"/>
    </source>
</evidence>
<reference evidence="6 7" key="1">
    <citation type="submission" date="2019-12" db="EMBL/GenBank/DDBJ databases">
        <title>Paenibacillus sp. nov., an endophytic bacterium isolated from the stem of Dendrobium.</title>
        <authorList>
            <person name="Zhao R."/>
        </authorList>
    </citation>
    <scope>NUCLEOTIDE SEQUENCE [LARGE SCALE GENOMIC DNA]</scope>
    <source>
        <strain evidence="6 7">HJL G12</strain>
    </source>
</reference>
<proteinExistence type="predicted"/>
<name>A0A7X3IFZ5_9BACL</name>
<keyword evidence="4" id="KW-0472">Membrane</keyword>
<evidence type="ECO:0000313" key="6">
    <source>
        <dbReference type="EMBL" id="MWV42761.1"/>
    </source>
</evidence>
<keyword evidence="3" id="KW-0804">Transcription</keyword>
<keyword evidence="4" id="KW-0812">Transmembrane</keyword>
<feature type="transmembrane region" description="Helical" evidence="4">
    <location>
        <begin position="348"/>
        <end position="370"/>
    </location>
</feature>
<dbReference type="EMBL" id="WUBI01000001">
    <property type="protein sequence ID" value="MWV42761.1"/>
    <property type="molecule type" value="Genomic_DNA"/>
</dbReference>
<keyword evidence="2" id="KW-0238">DNA-binding</keyword>
<dbReference type="PROSITE" id="PS01124">
    <property type="entry name" value="HTH_ARAC_FAMILY_2"/>
    <property type="match status" value="1"/>
</dbReference>
<dbReference type="GO" id="GO:0003700">
    <property type="term" value="F:DNA-binding transcription factor activity"/>
    <property type="evidence" value="ECO:0007669"/>
    <property type="project" value="InterPro"/>
</dbReference>
<dbReference type="Pfam" id="PF12833">
    <property type="entry name" value="HTH_18"/>
    <property type="match status" value="1"/>
</dbReference>
<evidence type="ECO:0000256" key="4">
    <source>
        <dbReference type="SAM" id="Phobius"/>
    </source>
</evidence>
<organism evidence="6 7">
    <name type="scientific">Paenibacillus dendrobii</name>
    <dbReference type="NCBI Taxonomy" id="2691084"/>
    <lineage>
        <taxon>Bacteria</taxon>
        <taxon>Bacillati</taxon>
        <taxon>Bacillota</taxon>
        <taxon>Bacilli</taxon>
        <taxon>Bacillales</taxon>
        <taxon>Paenibacillaceae</taxon>
        <taxon>Paenibacillus</taxon>
    </lineage>
</organism>
<protein>
    <submittedName>
        <fullName evidence="6">AraC family transcriptional regulator</fullName>
    </submittedName>
</protein>
<sequence length="824" mass="95308">MINILLHRLNIFMYLSPINCFIINYHLTKASNIRIIQRNVSETNTYTKDRLPMKPSFSFPFLKEKKMLIRMMKISLFASVIPIIAVGLGSYLFSSSAIQEQANKSNIRNLSTASHTIDSSLERVQRNALQLLFGSFYSTNLQEQRQKDYAGFYSTIARDLSLFQAANTEIYDVLLYTGSDDYLLSPVSGGRRIEPEDRKIIDKELAANPNFIWTTQHYPFMAQSGEHQVTLILKVPIQAARPTGLLFISLNSHLFQNLMGSFLGYDGENMMILDADGQVVAQYGTLSGVEPPPHDLFKRIHSKAGSDSFNVSWELTNYLVTPITSNFNQWTYIDMIPIKELNKQSKGIAIMTLIIVAAFLLIGLALAFWGTKRAYRPIEKLVDLVKGNQSDRSELDEMGIVMKRWTELSQTASHLQTQVNEQKPLIREMVALQALQGHFLHYTPEQLNRQFIRYHLPSVSEHAVMIIAYDQPSGREGRFFSNEKDLILFAVKNIIQYFLQNDLHGIPIHLPDDQIAVWLWKEGETEEMDDWLQRVKSSAEHLRLRLSEYLRLPVTIGISSGFDKQREMLPRLYQEAMLALRSRFINGNDRIIYYTPPTAEPDIHYRYPIEIEAHYENSLRLGDLEEAVRMLNEFARATRGVIHKSELVDMNYYHLLTATLRTAFLLGIPSEALFTPNEEDPYIHIRNFTTIHELNDWFRDRLVEPIVMNVKGKQMEEHEAMIQTVVHFIEENYHLDLSLDQCAQLCGLSSHYLSKLFKRSMDLTFIEYLTRLRIEHSKRYLEETELTINEIAGKVGYQPKNFIRVFKKHMTVTPKQYRDSTLGF</sequence>
<evidence type="ECO:0000256" key="2">
    <source>
        <dbReference type="ARBA" id="ARBA00023125"/>
    </source>
</evidence>
<dbReference type="Gene3D" id="1.10.10.60">
    <property type="entry name" value="Homeodomain-like"/>
    <property type="match status" value="2"/>
</dbReference>
<dbReference type="Proteomes" id="UP000460318">
    <property type="component" value="Unassembled WGS sequence"/>
</dbReference>
<dbReference type="SMART" id="SM00342">
    <property type="entry name" value="HTH_ARAC"/>
    <property type="match status" value="1"/>
</dbReference>
<keyword evidence="7" id="KW-1185">Reference proteome</keyword>